<name>A0A6D2INX8_9BRAS</name>
<sequence>MVFWNVIKCPIPPDALPGVESTISSALCRMGLHGPLQIFAYGDKSLLDKRDVFWKAGISYCVERAQLPDAGILSEPKDADLLDYGEMELEVILFAEQTFGRPADIMVIPKPDQDSEFHRVLKCMQSRDHDVLLVNTPVGDSGDQFLESLESAVACTRGLDGEAEPITKPECACDYS</sequence>
<accession>A0A6D2INX8</accession>
<dbReference type="AlphaFoldDB" id="A0A6D2INX8"/>
<evidence type="ECO:0008006" key="3">
    <source>
        <dbReference type="Google" id="ProtNLM"/>
    </source>
</evidence>
<gene>
    <name evidence="1" type="ORF">MERR_LOCUS14031</name>
</gene>
<comment type="caution">
    <text evidence="1">The sequence shown here is derived from an EMBL/GenBank/DDBJ whole genome shotgun (WGS) entry which is preliminary data.</text>
</comment>
<protein>
    <recommendedName>
        <fullName evidence="3">NYN domain-containing protein</fullName>
    </recommendedName>
</protein>
<dbReference type="Proteomes" id="UP000467841">
    <property type="component" value="Unassembled WGS sequence"/>
</dbReference>
<keyword evidence="2" id="KW-1185">Reference proteome</keyword>
<proteinExistence type="predicted"/>
<organism evidence="1 2">
    <name type="scientific">Microthlaspi erraticum</name>
    <dbReference type="NCBI Taxonomy" id="1685480"/>
    <lineage>
        <taxon>Eukaryota</taxon>
        <taxon>Viridiplantae</taxon>
        <taxon>Streptophyta</taxon>
        <taxon>Embryophyta</taxon>
        <taxon>Tracheophyta</taxon>
        <taxon>Spermatophyta</taxon>
        <taxon>Magnoliopsida</taxon>
        <taxon>eudicotyledons</taxon>
        <taxon>Gunneridae</taxon>
        <taxon>Pentapetalae</taxon>
        <taxon>rosids</taxon>
        <taxon>malvids</taxon>
        <taxon>Brassicales</taxon>
        <taxon>Brassicaceae</taxon>
        <taxon>Coluteocarpeae</taxon>
        <taxon>Microthlaspi</taxon>
    </lineage>
</organism>
<evidence type="ECO:0000313" key="1">
    <source>
        <dbReference type="EMBL" id="CAA7026796.1"/>
    </source>
</evidence>
<evidence type="ECO:0000313" key="2">
    <source>
        <dbReference type="Proteomes" id="UP000467841"/>
    </source>
</evidence>
<reference evidence="1" key="1">
    <citation type="submission" date="2020-01" db="EMBL/GenBank/DDBJ databases">
        <authorList>
            <person name="Mishra B."/>
        </authorList>
    </citation>
    <scope>NUCLEOTIDE SEQUENCE [LARGE SCALE GENOMIC DNA]</scope>
</reference>
<dbReference type="OrthoDB" id="1055267at2759"/>
<dbReference type="EMBL" id="CACVBM020001052">
    <property type="protein sequence ID" value="CAA7026796.1"/>
    <property type="molecule type" value="Genomic_DNA"/>
</dbReference>